<dbReference type="Proteomes" id="UP000299102">
    <property type="component" value="Unassembled WGS sequence"/>
</dbReference>
<gene>
    <name evidence="2" type="ORF">EVAR_85319_1</name>
</gene>
<comment type="caution">
    <text evidence="2">The sequence shown here is derived from an EMBL/GenBank/DDBJ whole genome shotgun (WGS) entry which is preliminary data.</text>
</comment>
<evidence type="ECO:0000256" key="1">
    <source>
        <dbReference type="SAM" id="MobiDB-lite"/>
    </source>
</evidence>
<organism evidence="2 3">
    <name type="scientific">Eumeta variegata</name>
    <name type="common">Bagworm moth</name>
    <name type="synonym">Eumeta japonica</name>
    <dbReference type="NCBI Taxonomy" id="151549"/>
    <lineage>
        <taxon>Eukaryota</taxon>
        <taxon>Metazoa</taxon>
        <taxon>Ecdysozoa</taxon>
        <taxon>Arthropoda</taxon>
        <taxon>Hexapoda</taxon>
        <taxon>Insecta</taxon>
        <taxon>Pterygota</taxon>
        <taxon>Neoptera</taxon>
        <taxon>Endopterygota</taxon>
        <taxon>Lepidoptera</taxon>
        <taxon>Glossata</taxon>
        <taxon>Ditrysia</taxon>
        <taxon>Tineoidea</taxon>
        <taxon>Psychidae</taxon>
        <taxon>Oiketicinae</taxon>
        <taxon>Eumeta</taxon>
    </lineage>
</organism>
<proteinExistence type="predicted"/>
<keyword evidence="3" id="KW-1185">Reference proteome</keyword>
<evidence type="ECO:0000313" key="2">
    <source>
        <dbReference type="EMBL" id="GBP34599.1"/>
    </source>
</evidence>
<dbReference type="AlphaFoldDB" id="A0A4C1V7E3"/>
<name>A0A4C1V7E3_EUMVA</name>
<evidence type="ECO:0000313" key="3">
    <source>
        <dbReference type="Proteomes" id="UP000299102"/>
    </source>
</evidence>
<accession>A0A4C1V7E3</accession>
<protein>
    <submittedName>
        <fullName evidence="2">Uncharacterized protein</fullName>
    </submittedName>
</protein>
<feature type="region of interest" description="Disordered" evidence="1">
    <location>
        <begin position="213"/>
        <end position="233"/>
    </location>
</feature>
<sequence length="233" mass="25806">MAYDPRVQLRPSPTTHDVRRLTQLTTTSSYEPLMTDRFVRARVRVTRKWCARDDYGRGQSTTAVQWSDSAALRDNVSPPFVCGHGRRVTPTRTSSSRAHGRRGAGARARITTKLNNTGQSPHTQLSTRPRRCGTDLAMTRTANKRNERQPGCRVIDLRFLGFCTSNGTNRISASFRYSHVGLTVSVSVKKRSTSVEGISKCNNKRFAVTSARRGGSFGASNSPRAPVRLTHVA</sequence>
<reference evidence="2 3" key="1">
    <citation type="journal article" date="2019" name="Commun. Biol.">
        <title>The bagworm genome reveals a unique fibroin gene that provides high tensile strength.</title>
        <authorList>
            <person name="Kono N."/>
            <person name="Nakamura H."/>
            <person name="Ohtoshi R."/>
            <person name="Tomita M."/>
            <person name="Numata K."/>
            <person name="Arakawa K."/>
        </authorList>
    </citation>
    <scope>NUCLEOTIDE SEQUENCE [LARGE SCALE GENOMIC DNA]</scope>
</reference>
<feature type="region of interest" description="Disordered" evidence="1">
    <location>
        <begin position="83"/>
        <end position="106"/>
    </location>
</feature>
<dbReference type="EMBL" id="BGZK01000290">
    <property type="protein sequence ID" value="GBP34599.1"/>
    <property type="molecule type" value="Genomic_DNA"/>
</dbReference>